<keyword evidence="2 7" id="KW-0238">DNA-binding</keyword>
<dbReference type="SUPFAM" id="SSF46689">
    <property type="entry name" value="Homeodomain-like"/>
    <property type="match status" value="1"/>
</dbReference>
<dbReference type="InterPro" id="IPR018060">
    <property type="entry name" value="HTH_AraC"/>
</dbReference>
<feature type="domain" description="Response regulatory" evidence="6">
    <location>
        <begin position="3"/>
        <end position="119"/>
    </location>
</feature>
<evidence type="ECO:0000256" key="3">
    <source>
        <dbReference type="ARBA" id="ARBA00023163"/>
    </source>
</evidence>
<dbReference type="InterPro" id="IPR009057">
    <property type="entry name" value="Homeodomain-like_sf"/>
</dbReference>
<dbReference type="PANTHER" id="PTHR43280">
    <property type="entry name" value="ARAC-FAMILY TRANSCRIPTIONAL REGULATOR"/>
    <property type="match status" value="1"/>
</dbReference>
<dbReference type="Gene3D" id="3.40.50.2300">
    <property type="match status" value="1"/>
</dbReference>
<dbReference type="GO" id="GO:0000160">
    <property type="term" value="P:phosphorelay signal transduction system"/>
    <property type="evidence" value="ECO:0007669"/>
    <property type="project" value="InterPro"/>
</dbReference>
<evidence type="ECO:0000256" key="1">
    <source>
        <dbReference type="ARBA" id="ARBA00023015"/>
    </source>
</evidence>
<dbReference type="PROSITE" id="PS00041">
    <property type="entry name" value="HTH_ARAC_FAMILY_1"/>
    <property type="match status" value="1"/>
</dbReference>
<dbReference type="SUPFAM" id="SSF52172">
    <property type="entry name" value="CheY-like"/>
    <property type="match status" value="1"/>
</dbReference>
<evidence type="ECO:0000259" key="6">
    <source>
        <dbReference type="PROSITE" id="PS50110"/>
    </source>
</evidence>
<dbReference type="GO" id="GO:0003700">
    <property type="term" value="F:DNA-binding transcription factor activity"/>
    <property type="evidence" value="ECO:0007669"/>
    <property type="project" value="InterPro"/>
</dbReference>
<accession>A0A1B2DLS2</accession>
<organism evidence="7">
    <name type="scientific">Paenibacillus sp. BIHB 4019</name>
    <dbReference type="NCBI Taxonomy" id="1870819"/>
    <lineage>
        <taxon>Bacteria</taxon>
        <taxon>Bacillati</taxon>
        <taxon>Bacillota</taxon>
        <taxon>Bacilli</taxon>
        <taxon>Bacillales</taxon>
        <taxon>Paenibacillaceae</taxon>
        <taxon>Paenibacillus</taxon>
    </lineage>
</organism>
<dbReference type="PROSITE" id="PS50110">
    <property type="entry name" value="RESPONSE_REGULATORY"/>
    <property type="match status" value="1"/>
</dbReference>
<dbReference type="InterPro" id="IPR018062">
    <property type="entry name" value="HTH_AraC-typ_CS"/>
</dbReference>
<keyword evidence="1" id="KW-0805">Transcription regulation</keyword>
<dbReference type="RefSeq" id="WP_099519761.1">
    <property type="nucleotide sequence ID" value="NZ_CP016808.1"/>
</dbReference>
<dbReference type="InterPro" id="IPR011006">
    <property type="entry name" value="CheY-like_superfamily"/>
</dbReference>
<feature type="domain" description="HTH araC/xylS-type" evidence="5">
    <location>
        <begin position="150"/>
        <end position="248"/>
    </location>
</feature>
<dbReference type="EMBL" id="CP016808">
    <property type="protein sequence ID" value="ANY68656.1"/>
    <property type="molecule type" value="Genomic_DNA"/>
</dbReference>
<dbReference type="PANTHER" id="PTHR43280:SF28">
    <property type="entry name" value="HTH-TYPE TRANSCRIPTIONAL ACTIVATOR RHAS"/>
    <property type="match status" value="1"/>
</dbReference>
<evidence type="ECO:0000259" key="5">
    <source>
        <dbReference type="PROSITE" id="PS01124"/>
    </source>
</evidence>
<dbReference type="Pfam" id="PF00072">
    <property type="entry name" value="Response_reg"/>
    <property type="match status" value="1"/>
</dbReference>
<dbReference type="SMART" id="SM00448">
    <property type="entry name" value="REC"/>
    <property type="match status" value="1"/>
</dbReference>
<protein>
    <submittedName>
        <fullName evidence="7">DNA-binding response regulator</fullName>
    </submittedName>
</protein>
<dbReference type="Pfam" id="PF12833">
    <property type="entry name" value="HTH_18"/>
    <property type="match status" value="1"/>
</dbReference>
<name>A0A1B2DLS2_9BACL</name>
<evidence type="ECO:0000256" key="4">
    <source>
        <dbReference type="PROSITE-ProRule" id="PRU00169"/>
    </source>
</evidence>
<sequence length="250" mass="28690">MYKILLVDSMIHSRERTQNMLDWSHLGFIIQAYADNSSDALALLNREPLSLVLINIKNTQADGMLLCEHIREQSRVPIILLEGSDDFQQVRKALAYQVSDYIAQPVLASDLTASLLAVKKELDSFSDDPPLAASAPLPFKRKPHAASIIDVVKKYVEEELHLNITLKKISALLHFNCAYLGQKFKDHENMSFNEYLLQQRMEKAKLLLEKTDMRIYEIANEVGYTEIDWFYKKFKAYTGASANEYRKQIS</sequence>
<dbReference type="AlphaFoldDB" id="A0A1B2DLS2"/>
<dbReference type="SMART" id="SM00342">
    <property type="entry name" value="HTH_ARAC"/>
    <property type="match status" value="1"/>
</dbReference>
<dbReference type="Gene3D" id="1.10.10.60">
    <property type="entry name" value="Homeodomain-like"/>
    <property type="match status" value="2"/>
</dbReference>
<proteinExistence type="predicted"/>
<comment type="caution">
    <text evidence="4">Lacks conserved residue(s) required for the propagation of feature annotation.</text>
</comment>
<gene>
    <name evidence="7" type="ORF">BBD42_20915</name>
</gene>
<dbReference type="InterPro" id="IPR001789">
    <property type="entry name" value="Sig_transdc_resp-reg_receiver"/>
</dbReference>
<reference evidence="7" key="1">
    <citation type="submission" date="2016-08" db="EMBL/GenBank/DDBJ databases">
        <title>Complete Genome Seqeunce of Paenibacillus sp. BIHB 4019 from tea rhizoplane.</title>
        <authorList>
            <person name="Thakur R."/>
            <person name="Swarnkar M.K."/>
            <person name="Gulati A."/>
        </authorList>
    </citation>
    <scope>NUCLEOTIDE SEQUENCE [LARGE SCALE GENOMIC DNA]</scope>
    <source>
        <strain evidence="7">BIHB4019</strain>
    </source>
</reference>
<evidence type="ECO:0000313" key="7">
    <source>
        <dbReference type="EMBL" id="ANY68656.1"/>
    </source>
</evidence>
<evidence type="ECO:0000256" key="2">
    <source>
        <dbReference type="ARBA" id="ARBA00023125"/>
    </source>
</evidence>
<dbReference type="GO" id="GO:0043565">
    <property type="term" value="F:sequence-specific DNA binding"/>
    <property type="evidence" value="ECO:0007669"/>
    <property type="project" value="InterPro"/>
</dbReference>
<dbReference type="PROSITE" id="PS01124">
    <property type="entry name" value="HTH_ARAC_FAMILY_2"/>
    <property type="match status" value="1"/>
</dbReference>
<keyword evidence="3" id="KW-0804">Transcription</keyword>